<dbReference type="AlphaFoldDB" id="A0A645J115"/>
<proteinExistence type="predicted"/>
<name>A0A645J115_9ZZZZ</name>
<comment type="caution">
    <text evidence="1">The sequence shown here is derived from an EMBL/GenBank/DDBJ whole genome shotgun (WGS) entry which is preliminary data.</text>
</comment>
<organism evidence="1">
    <name type="scientific">bioreactor metagenome</name>
    <dbReference type="NCBI Taxonomy" id="1076179"/>
    <lineage>
        <taxon>unclassified sequences</taxon>
        <taxon>metagenomes</taxon>
        <taxon>ecological metagenomes</taxon>
    </lineage>
</organism>
<gene>
    <name evidence="1" type="ORF">SDC9_204791</name>
</gene>
<accession>A0A645J115</accession>
<evidence type="ECO:0000313" key="1">
    <source>
        <dbReference type="EMBL" id="MPN57097.1"/>
    </source>
</evidence>
<dbReference type="EMBL" id="VSSQ01128227">
    <property type="protein sequence ID" value="MPN57097.1"/>
    <property type="molecule type" value="Genomic_DNA"/>
</dbReference>
<sequence>MGYAQCSADVQVNDFCDGFRIAAQESALKINPGHINEHIEPKTNFARILEQAVELAAVRDVAGHPLRGAPEPAKNSLADAGKAYCVAIGQKQVIAAPSAFHGKCAAQPARCAGDQHIHACTSSFTMLQSAWLNA</sequence>
<reference evidence="1" key="1">
    <citation type="submission" date="2019-08" db="EMBL/GenBank/DDBJ databases">
        <authorList>
            <person name="Kucharzyk K."/>
            <person name="Murdoch R.W."/>
            <person name="Higgins S."/>
            <person name="Loffler F."/>
        </authorList>
    </citation>
    <scope>NUCLEOTIDE SEQUENCE</scope>
</reference>
<protein>
    <submittedName>
        <fullName evidence="1">Uncharacterized protein</fullName>
    </submittedName>
</protein>